<dbReference type="EMBL" id="KY013612">
    <property type="protein sequence ID" value="AQX82931.1"/>
    <property type="molecule type" value="Genomic_DNA"/>
</dbReference>
<dbReference type="SUPFAM" id="SSF47598">
    <property type="entry name" value="Ribbon-helix-helix"/>
    <property type="match status" value="1"/>
</dbReference>
<reference evidence="4 5" key="2">
    <citation type="submission" date="2017-12" db="EMBL/GenBank/DDBJ databases">
        <title>Genomics of Macrococcus caseolyticus.</title>
        <authorList>
            <person name="MacFadyen A.C."/>
            <person name="Paterson G.K."/>
        </authorList>
    </citation>
    <scope>NUCLEOTIDE SEQUENCE [LARGE SCALE GENOMIC DNA]</scope>
    <source>
        <strain evidence="4 5">5788_EF188</strain>
    </source>
</reference>
<protein>
    <submittedName>
        <fullName evidence="1">Uncharacterized protein</fullName>
    </submittedName>
</protein>
<name>A0A1S7BGP4_9STAP</name>
<dbReference type="GO" id="GO:0006355">
    <property type="term" value="P:regulation of DNA-templated transcription"/>
    <property type="evidence" value="ECO:0007669"/>
    <property type="project" value="InterPro"/>
</dbReference>
<accession>A0A1S7BGP4</accession>
<reference evidence="1" key="1">
    <citation type="journal article" date="2017" name="Sci. Rep.">
        <title>Novel methicillin resistance gene mecD in clinical Macrococcus caseolyticus strains from bovine and canine sources.</title>
        <authorList>
            <person name="Schwendener S."/>
            <person name="Cotting K."/>
            <person name="Perreten V."/>
        </authorList>
    </citation>
    <scope>NUCLEOTIDE SEQUENCE</scope>
    <source>
        <strain evidence="1">IMD0473</strain>
        <strain evidence="2">IMD0819</strain>
        <strain evidence="3">KM0211</strain>
    </source>
</reference>
<proteinExistence type="predicted"/>
<evidence type="ECO:0000313" key="5">
    <source>
        <dbReference type="Proteomes" id="UP000233482"/>
    </source>
</evidence>
<gene>
    <name evidence="4" type="ORF">CW686_07090</name>
</gene>
<dbReference type="EMBL" id="KY013610">
    <property type="protein sequence ID" value="AQX82852.1"/>
    <property type="molecule type" value="Genomic_DNA"/>
</dbReference>
<evidence type="ECO:0000313" key="3">
    <source>
        <dbReference type="EMBL" id="AQX82931.1"/>
    </source>
</evidence>
<dbReference type="EMBL" id="PIXC01000014">
    <property type="protein sequence ID" value="PKE25956.1"/>
    <property type="molecule type" value="Genomic_DNA"/>
</dbReference>
<dbReference type="InterPro" id="IPR010985">
    <property type="entry name" value="Ribbon_hlx_hlx"/>
</dbReference>
<evidence type="ECO:0000313" key="1">
    <source>
        <dbReference type="EMBL" id="AQX82852.1"/>
    </source>
</evidence>
<evidence type="ECO:0000313" key="2">
    <source>
        <dbReference type="EMBL" id="AQX82893.1"/>
    </source>
</evidence>
<evidence type="ECO:0000313" key="4">
    <source>
        <dbReference type="EMBL" id="PKE25956.1"/>
    </source>
</evidence>
<dbReference type="Proteomes" id="UP000233482">
    <property type="component" value="Unassembled WGS sequence"/>
</dbReference>
<dbReference type="EMBL" id="KY013611">
    <property type="protein sequence ID" value="AQX82893.1"/>
    <property type="molecule type" value="Genomic_DNA"/>
</dbReference>
<dbReference type="AlphaFoldDB" id="A0A1S7BGP4"/>
<sequence>MRLYIRNMDPIIHQTLKAHAKEKNMSLSEFTNLIIETQLANQQMKSLTQLIIDSNNQSVNSINELIRVIEKQTEVLNKVLLNQKLLLEL</sequence>
<organism evidence="1">
    <name type="scientific">Macrococcoides caseolyticum</name>
    <dbReference type="NCBI Taxonomy" id="69966"/>
    <lineage>
        <taxon>Bacteria</taxon>
        <taxon>Bacillati</taxon>
        <taxon>Bacillota</taxon>
        <taxon>Bacilli</taxon>
        <taxon>Bacillales</taxon>
        <taxon>Staphylococcaceae</taxon>
        <taxon>Macrococcoides</taxon>
    </lineage>
</organism>
<dbReference type="RefSeq" id="WP_086037950.1">
    <property type="nucleotide sequence ID" value="NZ_CP021058.1"/>
</dbReference>